<feature type="region of interest" description="Disordered" evidence="1">
    <location>
        <begin position="76"/>
        <end position="107"/>
    </location>
</feature>
<dbReference type="AlphaFoldDB" id="A0A516ISD2"/>
<feature type="compositionally biased region" description="Low complexity" evidence="1">
    <location>
        <begin position="95"/>
        <end position="106"/>
    </location>
</feature>
<dbReference type="EMBL" id="CP041659">
    <property type="protein sequence ID" value="QDP19803.1"/>
    <property type="molecule type" value="Genomic_DNA"/>
</dbReference>
<dbReference type="OrthoDB" id="7028951at2"/>
<feature type="region of interest" description="Disordered" evidence="1">
    <location>
        <begin position="1"/>
        <end position="57"/>
    </location>
</feature>
<feature type="compositionally biased region" description="Basic residues" evidence="1">
    <location>
        <begin position="84"/>
        <end position="94"/>
    </location>
</feature>
<feature type="transmembrane region" description="Helical" evidence="2">
    <location>
        <begin position="189"/>
        <end position="210"/>
    </location>
</feature>
<keyword evidence="5" id="KW-1185">Reference proteome</keyword>
<evidence type="ECO:0000256" key="2">
    <source>
        <dbReference type="SAM" id="Phobius"/>
    </source>
</evidence>
<evidence type="ECO:0000313" key="4">
    <source>
        <dbReference type="EMBL" id="QDP19803.1"/>
    </source>
</evidence>
<name>A0A516ISD2_9SPHN</name>
<protein>
    <submittedName>
        <fullName evidence="4">LytTR family transcriptional regulator</fullName>
    </submittedName>
</protein>
<organism evidence="4 5">
    <name type="scientific">Sphingomonas xanthus</name>
    <dbReference type="NCBI Taxonomy" id="2594473"/>
    <lineage>
        <taxon>Bacteria</taxon>
        <taxon>Pseudomonadati</taxon>
        <taxon>Pseudomonadota</taxon>
        <taxon>Alphaproteobacteria</taxon>
        <taxon>Sphingomonadales</taxon>
        <taxon>Sphingomonadaceae</taxon>
        <taxon>Sphingomonas</taxon>
    </lineage>
</organism>
<reference evidence="4 5" key="1">
    <citation type="submission" date="2019-07" db="EMBL/GenBank/DDBJ databases">
        <title>Sphingomonas AE3 Genome sequencing and assembly.</title>
        <authorList>
            <person name="Kim H."/>
        </authorList>
    </citation>
    <scope>NUCLEOTIDE SEQUENCE [LARGE SCALE GENOMIC DNA]</scope>
    <source>
        <strain evidence="4 5">AE3</strain>
    </source>
</reference>
<dbReference type="InterPro" id="IPR007492">
    <property type="entry name" value="LytTR_DNA-bd_dom"/>
</dbReference>
<feature type="domain" description="HTH LytTR-type" evidence="3">
    <location>
        <begin position="313"/>
        <end position="400"/>
    </location>
</feature>
<dbReference type="GO" id="GO:0003677">
    <property type="term" value="F:DNA binding"/>
    <property type="evidence" value="ECO:0007669"/>
    <property type="project" value="InterPro"/>
</dbReference>
<evidence type="ECO:0000256" key="1">
    <source>
        <dbReference type="SAM" id="MobiDB-lite"/>
    </source>
</evidence>
<gene>
    <name evidence="4" type="ORF">FMM02_07450</name>
</gene>
<feature type="transmembrane region" description="Helical" evidence="2">
    <location>
        <begin position="254"/>
        <end position="273"/>
    </location>
</feature>
<proteinExistence type="predicted"/>
<dbReference type="KEGG" id="sxa:FMM02_07450"/>
<keyword evidence="2" id="KW-1133">Transmembrane helix</keyword>
<dbReference type="SMART" id="SM00850">
    <property type="entry name" value="LytTR"/>
    <property type="match status" value="1"/>
</dbReference>
<keyword evidence="2" id="KW-0472">Membrane</keyword>
<feature type="transmembrane region" description="Helical" evidence="2">
    <location>
        <begin position="158"/>
        <end position="177"/>
    </location>
</feature>
<keyword evidence="2" id="KW-0812">Transmembrane</keyword>
<accession>A0A516ISD2</accession>
<feature type="transmembrane region" description="Helical" evidence="2">
    <location>
        <begin position="222"/>
        <end position="242"/>
    </location>
</feature>
<evidence type="ECO:0000313" key="5">
    <source>
        <dbReference type="Proteomes" id="UP000321857"/>
    </source>
</evidence>
<sequence length="406" mass="44300">MRRPCGSCRRPGRCGAGPPARSLRASMTLHNRHRPVQSTKVRSSEFPQRPLESPNCHAGSAAPIWRARVHCHNLRQWTSPNARGSRRPQRRRRAQASSFSSSFSGSGWDRKRELRQVAAPSTYALTSTIRIFANSVHFFANVECMQFTRRQRLLKGEWRPLLVAGAVGLLLGFAGPFGSYPAFPTAIRYAFWLGLTVAGVAAVIAADAIMPRTRLPAGLMRIGGVAVLSALPMTFVVAWTFSQVQPGRVFGLQQLPALFMAVAAVQLLISYAISITAPPEIRAPVPDPSDDTAAPAFPPALLSRLPREVGSAIIALETDDHYLRVHAAGDSALVLMRMADAVAMIDPRLGTQIHRRWWVARAAVTGMRTEGQRLFLCLADERLVPVGRTFVPAVRAAFGKASSPYG</sequence>
<dbReference type="Proteomes" id="UP000321857">
    <property type="component" value="Chromosome"/>
</dbReference>
<dbReference type="PROSITE" id="PS50930">
    <property type="entry name" value="HTH_LYTTR"/>
    <property type="match status" value="1"/>
</dbReference>
<evidence type="ECO:0000259" key="3">
    <source>
        <dbReference type="PROSITE" id="PS50930"/>
    </source>
</evidence>
<dbReference type="Pfam" id="PF04397">
    <property type="entry name" value="LytTR"/>
    <property type="match status" value="1"/>
</dbReference>